<feature type="binding site" evidence="12 15">
    <location>
        <position position="203"/>
    </location>
    <ligand>
        <name>pyruvate</name>
        <dbReference type="ChEBI" id="CHEBI:15361"/>
    </ligand>
</feature>
<evidence type="ECO:0000256" key="6">
    <source>
        <dbReference type="ARBA" id="ARBA00022605"/>
    </source>
</evidence>
<feature type="active site" description="Proton donor/acceptor" evidence="12 14">
    <location>
        <position position="133"/>
    </location>
</feature>
<dbReference type="AlphaFoldDB" id="A0A5N0T4K1"/>
<accession>A0A5N0T4K1</accession>
<dbReference type="NCBIfam" id="TIGR00674">
    <property type="entry name" value="dapA"/>
    <property type="match status" value="1"/>
</dbReference>
<evidence type="ECO:0000256" key="13">
    <source>
        <dbReference type="PIRNR" id="PIRNR001365"/>
    </source>
</evidence>
<dbReference type="PROSITE" id="PS00666">
    <property type="entry name" value="DHDPS_2"/>
    <property type="match status" value="1"/>
</dbReference>
<keyword evidence="5 12" id="KW-0963">Cytoplasm</keyword>
<name>A0A5N0T4K1_9GAMM</name>
<evidence type="ECO:0000256" key="1">
    <source>
        <dbReference type="ARBA" id="ARBA00003294"/>
    </source>
</evidence>
<dbReference type="InterPro" id="IPR013785">
    <property type="entry name" value="Aldolase_TIM"/>
</dbReference>
<evidence type="ECO:0000313" key="17">
    <source>
        <dbReference type="Proteomes" id="UP000325372"/>
    </source>
</evidence>
<dbReference type="EMBL" id="VYXP01000010">
    <property type="protein sequence ID" value="KAA9129833.1"/>
    <property type="molecule type" value="Genomic_DNA"/>
</dbReference>
<dbReference type="Proteomes" id="UP000325372">
    <property type="component" value="Unassembled WGS sequence"/>
</dbReference>
<evidence type="ECO:0000256" key="4">
    <source>
        <dbReference type="ARBA" id="ARBA00012086"/>
    </source>
</evidence>
<evidence type="ECO:0000256" key="3">
    <source>
        <dbReference type="ARBA" id="ARBA00007592"/>
    </source>
</evidence>
<dbReference type="EC" id="4.3.3.7" evidence="4 12"/>
<dbReference type="InterPro" id="IPR005263">
    <property type="entry name" value="DapA"/>
</dbReference>
<proteinExistence type="inferred from homology"/>
<protein>
    <recommendedName>
        <fullName evidence="4 12">4-hydroxy-tetrahydrodipicolinate synthase</fullName>
        <shortName evidence="12">HTPA synthase</shortName>
        <ecNumber evidence="4 12">4.3.3.7</ecNumber>
    </recommendedName>
</protein>
<sequence length="296" mass="31122">MFHGSIVALVTPMDSSGQVDEDAFLRLLDFQLENGTTGVVIAGTTAEAATLTDEEADRLLELAVRHIDGHVPVIAGTGNQSTTRTIRRTQKAASLGADAALAVTPCYNRPPQRGLEAHYREVARHGGLPLILYNVPTRAAVDLLPATVQRLSGEDNIVALKEAVGDATRVSEQLAACGTTMDLLSGDDGSCRAAMEAGASGVISVATNVVPGPMSRLCAAVADGDLEQARAIDTELQGLYRLLGVETNPIPVKWMLCAMGMIGPGIRLPLMPLDGAYRQDVESCLQTLGLVPGRTL</sequence>
<evidence type="ECO:0000256" key="7">
    <source>
        <dbReference type="ARBA" id="ARBA00022915"/>
    </source>
</evidence>
<dbReference type="GO" id="GO:0009089">
    <property type="term" value="P:lysine biosynthetic process via diaminopimelate"/>
    <property type="evidence" value="ECO:0007669"/>
    <property type="project" value="UniProtKB-UniRule"/>
</dbReference>
<dbReference type="GO" id="GO:0008840">
    <property type="term" value="F:4-hydroxy-tetrahydrodipicolinate synthase activity"/>
    <property type="evidence" value="ECO:0007669"/>
    <property type="project" value="UniProtKB-UniRule"/>
</dbReference>
<comment type="similarity">
    <text evidence="3 12 13">Belongs to the DapA family.</text>
</comment>
<dbReference type="PIRSF" id="PIRSF001365">
    <property type="entry name" value="DHDPS"/>
    <property type="match status" value="1"/>
</dbReference>
<keyword evidence="7 12" id="KW-0220">Diaminopimelate biosynthesis</keyword>
<evidence type="ECO:0000256" key="9">
    <source>
        <dbReference type="ARBA" id="ARBA00023239"/>
    </source>
</evidence>
<comment type="subcellular location">
    <subcellularLocation>
        <location evidence="12">Cytoplasm</location>
    </subcellularLocation>
</comment>
<dbReference type="CDD" id="cd00950">
    <property type="entry name" value="DHDPS"/>
    <property type="match status" value="1"/>
</dbReference>
<evidence type="ECO:0000256" key="12">
    <source>
        <dbReference type="HAMAP-Rule" id="MF_00418"/>
    </source>
</evidence>
<comment type="caution">
    <text evidence="12">Was originally thought to be a dihydrodipicolinate synthase (DHDPS), catalyzing the condensation of (S)-aspartate-beta-semialdehyde [(S)-ASA] and pyruvate to dihydrodipicolinate (DHDP). However, it was shown in E.coli that the product of the enzymatic reaction is not dihydrodipicolinate but in fact (4S)-4-hydroxy-2,3,4,5-tetrahydro-(2S)-dipicolinic acid (HTPA), and that the consecutive dehydration reaction leading to DHDP is not spontaneous but catalyzed by DapB.</text>
</comment>
<evidence type="ECO:0000256" key="15">
    <source>
        <dbReference type="PIRSR" id="PIRSR001365-2"/>
    </source>
</evidence>
<comment type="subunit">
    <text evidence="12">Homotetramer; dimer of dimers.</text>
</comment>
<dbReference type="RefSeq" id="WP_150865054.1">
    <property type="nucleotide sequence ID" value="NZ_VYXP01000010.1"/>
</dbReference>
<dbReference type="InterPro" id="IPR002220">
    <property type="entry name" value="DapA-like"/>
</dbReference>
<organism evidence="16 17">
    <name type="scientific">Marinihelvus fidelis</name>
    <dbReference type="NCBI Taxonomy" id="2613842"/>
    <lineage>
        <taxon>Bacteria</taxon>
        <taxon>Pseudomonadati</taxon>
        <taxon>Pseudomonadota</taxon>
        <taxon>Gammaproteobacteria</taxon>
        <taxon>Chromatiales</taxon>
        <taxon>Wenzhouxiangellaceae</taxon>
        <taxon>Marinihelvus</taxon>
    </lineage>
</organism>
<feature type="site" description="Part of a proton relay during catalysis" evidence="12">
    <location>
        <position position="107"/>
    </location>
</feature>
<feature type="binding site" evidence="12 15">
    <location>
        <position position="45"/>
    </location>
    <ligand>
        <name>pyruvate</name>
        <dbReference type="ChEBI" id="CHEBI:15361"/>
    </ligand>
</feature>
<feature type="site" description="Part of a proton relay during catalysis" evidence="12">
    <location>
        <position position="44"/>
    </location>
</feature>
<evidence type="ECO:0000256" key="8">
    <source>
        <dbReference type="ARBA" id="ARBA00023154"/>
    </source>
</evidence>
<evidence type="ECO:0000256" key="5">
    <source>
        <dbReference type="ARBA" id="ARBA00022490"/>
    </source>
</evidence>
<dbReference type="PANTHER" id="PTHR12128">
    <property type="entry name" value="DIHYDRODIPICOLINATE SYNTHASE"/>
    <property type="match status" value="1"/>
</dbReference>
<evidence type="ECO:0000256" key="14">
    <source>
        <dbReference type="PIRSR" id="PIRSR001365-1"/>
    </source>
</evidence>
<keyword evidence="8 12" id="KW-0457">Lysine biosynthesis</keyword>
<dbReference type="SMART" id="SM01130">
    <property type="entry name" value="DHDPS"/>
    <property type="match status" value="1"/>
</dbReference>
<comment type="catalytic activity">
    <reaction evidence="11 12">
        <text>L-aspartate 4-semialdehyde + pyruvate = (2S,4S)-4-hydroxy-2,3,4,5-tetrahydrodipicolinate + H2O + H(+)</text>
        <dbReference type="Rhea" id="RHEA:34171"/>
        <dbReference type="ChEBI" id="CHEBI:15361"/>
        <dbReference type="ChEBI" id="CHEBI:15377"/>
        <dbReference type="ChEBI" id="CHEBI:15378"/>
        <dbReference type="ChEBI" id="CHEBI:67139"/>
        <dbReference type="ChEBI" id="CHEBI:537519"/>
        <dbReference type="EC" id="4.3.3.7"/>
    </reaction>
</comment>
<dbReference type="InterPro" id="IPR020625">
    <property type="entry name" value="Schiff_base-form_aldolases_AS"/>
</dbReference>
<dbReference type="PANTHER" id="PTHR12128:SF66">
    <property type="entry name" value="4-HYDROXY-2-OXOGLUTARATE ALDOLASE, MITOCHONDRIAL"/>
    <property type="match status" value="1"/>
</dbReference>
<dbReference type="PRINTS" id="PR00146">
    <property type="entry name" value="DHPICSNTHASE"/>
</dbReference>
<dbReference type="Gene3D" id="3.20.20.70">
    <property type="entry name" value="Aldolase class I"/>
    <property type="match status" value="1"/>
</dbReference>
<feature type="active site" description="Schiff-base intermediate with substrate" evidence="12 14">
    <location>
        <position position="161"/>
    </location>
</feature>
<evidence type="ECO:0000256" key="2">
    <source>
        <dbReference type="ARBA" id="ARBA00005120"/>
    </source>
</evidence>
<evidence type="ECO:0000256" key="11">
    <source>
        <dbReference type="ARBA" id="ARBA00047836"/>
    </source>
</evidence>
<comment type="function">
    <text evidence="1 12">Catalyzes the condensation of (S)-aspartate-beta-semialdehyde [(S)-ASA] and pyruvate to 4-hydroxy-tetrahydrodipicolinate (HTPA).</text>
</comment>
<keyword evidence="10 12" id="KW-0704">Schiff base</keyword>
<comment type="caution">
    <text evidence="16">The sequence shown here is derived from an EMBL/GenBank/DDBJ whole genome shotgun (WGS) entry which is preliminary data.</text>
</comment>
<dbReference type="HAMAP" id="MF_00418">
    <property type="entry name" value="DapA"/>
    <property type="match status" value="1"/>
</dbReference>
<keyword evidence="6 12" id="KW-0028">Amino-acid biosynthesis</keyword>
<gene>
    <name evidence="12" type="primary">dapA</name>
    <name evidence="16" type="ORF">F3N42_13695</name>
</gene>
<dbReference type="SUPFAM" id="SSF51569">
    <property type="entry name" value="Aldolase"/>
    <property type="match status" value="1"/>
</dbReference>
<dbReference type="Pfam" id="PF00701">
    <property type="entry name" value="DHDPS"/>
    <property type="match status" value="1"/>
</dbReference>
<evidence type="ECO:0000313" key="16">
    <source>
        <dbReference type="EMBL" id="KAA9129833.1"/>
    </source>
</evidence>
<evidence type="ECO:0000256" key="10">
    <source>
        <dbReference type="ARBA" id="ARBA00023270"/>
    </source>
</evidence>
<reference evidence="16 17" key="1">
    <citation type="submission" date="2019-09" db="EMBL/GenBank/DDBJ databases">
        <title>Wenzhouxiangella sp. Genome sequencing and assembly.</title>
        <authorList>
            <person name="Zhang R."/>
        </authorList>
    </citation>
    <scope>NUCLEOTIDE SEQUENCE [LARGE SCALE GENOMIC DNA]</scope>
    <source>
        <strain evidence="16 17">W260</strain>
    </source>
</reference>
<dbReference type="GO" id="GO:0019877">
    <property type="term" value="P:diaminopimelate biosynthetic process"/>
    <property type="evidence" value="ECO:0007669"/>
    <property type="project" value="UniProtKB-UniRule"/>
</dbReference>
<keyword evidence="17" id="KW-1185">Reference proteome</keyword>
<dbReference type="UniPathway" id="UPA00034">
    <property type="reaction ID" value="UER00017"/>
</dbReference>
<comment type="pathway">
    <text evidence="2 12">Amino-acid biosynthesis; L-lysine biosynthesis via DAP pathway; (S)-tetrahydrodipicolinate from L-aspartate: step 3/4.</text>
</comment>
<dbReference type="GO" id="GO:0005829">
    <property type="term" value="C:cytosol"/>
    <property type="evidence" value="ECO:0007669"/>
    <property type="project" value="TreeGrafter"/>
</dbReference>
<keyword evidence="9 12" id="KW-0456">Lyase</keyword>